<proteinExistence type="predicted"/>
<accession>A0A8J8CIV7</accession>
<dbReference type="Pfam" id="PF11845">
    <property type="entry name" value="Tll0287-like"/>
    <property type="match status" value="1"/>
</dbReference>
<dbReference type="PROSITE" id="PS50885">
    <property type="entry name" value="HAMP"/>
    <property type="match status" value="1"/>
</dbReference>
<keyword evidence="1" id="KW-0472">Membrane</keyword>
<dbReference type="InterPro" id="IPR021796">
    <property type="entry name" value="Tll0287-like_dom"/>
</dbReference>
<dbReference type="Gene3D" id="6.10.340.10">
    <property type="match status" value="1"/>
</dbReference>
<dbReference type="GO" id="GO:0007165">
    <property type="term" value="P:signal transduction"/>
    <property type="evidence" value="ECO:0007669"/>
    <property type="project" value="InterPro"/>
</dbReference>
<protein>
    <submittedName>
        <fullName evidence="3">DUF3365 domain-containing protein</fullName>
    </submittedName>
</protein>
<dbReference type="GO" id="GO:0016020">
    <property type="term" value="C:membrane"/>
    <property type="evidence" value="ECO:0007669"/>
    <property type="project" value="InterPro"/>
</dbReference>
<dbReference type="CDD" id="cd06225">
    <property type="entry name" value="HAMP"/>
    <property type="match status" value="1"/>
</dbReference>
<comment type="caution">
    <text evidence="3">The sequence shown here is derived from an EMBL/GenBank/DDBJ whole genome shotgun (WGS) entry which is preliminary data.</text>
</comment>
<dbReference type="AlphaFoldDB" id="A0A8J8CIV7"/>
<evidence type="ECO:0000313" key="4">
    <source>
        <dbReference type="Proteomes" id="UP000646053"/>
    </source>
</evidence>
<dbReference type="SMART" id="SM00304">
    <property type="entry name" value="HAMP"/>
    <property type="match status" value="1"/>
</dbReference>
<name>A0A8J8CIV7_9CYAN</name>
<dbReference type="SUPFAM" id="SSF158472">
    <property type="entry name" value="HAMP domain-like"/>
    <property type="match status" value="1"/>
</dbReference>
<keyword evidence="1" id="KW-0812">Transmembrane</keyword>
<dbReference type="PANTHER" id="PTHR32089">
    <property type="entry name" value="METHYL-ACCEPTING CHEMOTAXIS PROTEIN MCPB"/>
    <property type="match status" value="1"/>
</dbReference>
<dbReference type="Pfam" id="PF00672">
    <property type="entry name" value="HAMP"/>
    <property type="match status" value="1"/>
</dbReference>
<organism evidence="3 4">
    <name type="scientific">Myxacorys almedinensis A</name>
    <dbReference type="NCBI Taxonomy" id="2690445"/>
    <lineage>
        <taxon>Bacteria</taxon>
        <taxon>Bacillati</taxon>
        <taxon>Cyanobacteriota</taxon>
        <taxon>Cyanophyceae</taxon>
        <taxon>Leptolyngbyales</taxon>
        <taxon>Leptolyngbyaceae</taxon>
        <taxon>Myxacorys</taxon>
        <taxon>Myxacorys almedinensis</taxon>
    </lineage>
</organism>
<evidence type="ECO:0000256" key="1">
    <source>
        <dbReference type="SAM" id="Phobius"/>
    </source>
</evidence>
<feature type="transmembrane region" description="Helical" evidence="1">
    <location>
        <begin position="218"/>
        <end position="240"/>
    </location>
</feature>
<keyword evidence="1" id="KW-1133">Transmembrane helix</keyword>
<gene>
    <name evidence="3" type="ORF">GS601_12010</name>
</gene>
<sequence length="300" mass="33709">MFLQRLKLGPKFNLLLALVFIGGFIISGLALSNVLESRAKNEVTSKALILIQTMNSVRDYTSTNLQPLLNPRLDTDSTFIPETVPAYSATEVFQRVRKTDPYKDFFYKEATLDPTNLRDKADSFEADLVDKFRKDSNTKELSGFRDLPGGQVFYIARPLSVQKESCLRCHSTPDKAPRSQIATYGAENGFNWKLNDIVAAQLISVPAEEVLNNARQSLVMIMSILLAVFLAIVAVINYLLKRSVIHPIRQMARTAESVSMGHMEEEFRQTSRDEIGALAAAFNRMKSSLEISMNLLNKKH</sequence>
<dbReference type="RefSeq" id="WP_162423524.1">
    <property type="nucleotide sequence ID" value="NZ_WVIE01000012.1"/>
</dbReference>
<feature type="transmembrane region" description="Helical" evidence="1">
    <location>
        <begin position="12"/>
        <end position="31"/>
    </location>
</feature>
<dbReference type="EMBL" id="WVIE01000012">
    <property type="protein sequence ID" value="NDJ18004.1"/>
    <property type="molecule type" value="Genomic_DNA"/>
</dbReference>
<feature type="domain" description="HAMP" evidence="2">
    <location>
        <begin position="242"/>
        <end position="294"/>
    </location>
</feature>
<dbReference type="InterPro" id="IPR003660">
    <property type="entry name" value="HAMP_dom"/>
</dbReference>
<dbReference type="Proteomes" id="UP000646053">
    <property type="component" value="Unassembled WGS sequence"/>
</dbReference>
<evidence type="ECO:0000259" key="2">
    <source>
        <dbReference type="PROSITE" id="PS50885"/>
    </source>
</evidence>
<dbReference type="PANTHER" id="PTHR32089:SF112">
    <property type="entry name" value="LYSOZYME-LIKE PROTEIN-RELATED"/>
    <property type="match status" value="1"/>
</dbReference>
<keyword evidence="4" id="KW-1185">Reference proteome</keyword>
<evidence type="ECO:0000313" key="3">
    <source>
        <dbReference type="EMBL" id="NDJ18004.1"/>
    </source>
</evidence>
<reference evidence="3" key="1">
    <citation type="submission" date="2019-12" db="EMBL/GenBank/DDBJ databases">
        <title>High-Quality draft genome sequences of three cyanobacteria isolated from the limestone walls of the Old Cathedral of Coimbra.</title>
        <authorList>
            <person name="Tiago I."/>
            <person name="Soares F."/>
            <person name="Portugal A."/>
        </authorList>
    </citation>
    <scope>NUCLEOTIDE SEQUENCE</scope>
    <source>
        <strain evidence="3">A</strain>
    </source>
</reference>